<dbReference type="InterPro" id="IPR010734">
    <property type="entry name" value="Copine_C"/>
</dbReference>
<sequence>MNIYKTKFRICGNLSLDDSVLFLHGIDEVVSTYKTNVKKVSFDGYSWFAPLIEKATELANDNMKKFKAYTIVLIITCGKIDDQLQTIEALNKASIAPVSFILFYIGSHSQMEWIDADDKPLTGSKTVQARDCVDYIFYKDVVDKKLPLDHEMMMKEIPSHVSVWANLNNIKPDYFSSY</sequence>
<accession>A0ABR2ISA9</accession>
<comment type="caution">
    <text evidence="2">The sequence shown here is derived from an EMBL/GenBank/DDBJ whole genome shotgun (WGS) entry which is preliminary data.</text>
</comment>
<dbReference type="Pfam" id="PF07002">
    <property type="entry name" value="Copine"/>
    <property type="match status" value="1"/>
</dbReference>
<organism evidence="2 3">
    <name type="scientific">Tritrichomonas musculus</name>
    <dbReference type="NCBI Taxonomy" id="1915356"/>
    <lineage>
        <taxon>Eukaryota</taxon>
        <taxon>Metamonada</taxon>
        <taxon>Parabasalia</taxon>
        <taxon>Tritrichomonadida</taxon>
        <taxon>Tritrichomonadidae</taxon>
        <taxon>Tritrichomonas</taxon>
    </lineage>
</organism>
<dbReference type="PANTHER" id="PTHR10857">
    <property type="entry name" value="COPINE"/>
    <property type="match status" value="1"/>
</dbReference>
<dbReference type="InterPro" id="IPR045052">
    <property type="entry name" value="Copine"/>
</dbReference>
<proteinExistence type="predicted"/>
<protein>
    <recommendedName>
        <fullName evidence="1">Copine C-terminal domain-containing protein</fullName>
    </recommendedName>
</protein>
<dbReference type="EMBL" id="JAPFFF010000015">
    <property type="protein sequence ID" value="KAK8867206.1"/>
    <property type="molecule type" value="Genomic_DNA"/>
</dbReference>
<dbReference type="Proteomes" id="UP001470230">
    <property type="component" value="Unassembled WGS sequence"/>
</dbReference>
<evidence type="ECO:0000313" key="2">
    <source>
        <dbReference type="EMBL" id="KAK8867206.1"/>
    </source>
</evidence>
<reference evidence="2 3" key="1">
    <citation type="submission" date="2024-04" db="EMBL/GenBank/DDBJ databases">
        <title>Tritrichomonas musculus Genome.</title>
        <authorList>
            <person name="Alves-Ferreira E."/>
            <person name="Grigg M."/>
            <person name="Lorenzi H."/>
            <person name="Galac M."/>
        </authorList>
    </citation>
    <scope>NUCLEOTIDE SEQUENCE [LARGE SCALE GENOMIC DNA]</scope>
    <source>
        <strain evidence="2 3">EAF2021</strain>
    </source>
</reference>
<feature type="domain" description="Copine C-terminal" evidence="1">
    <location>
        <begin position="11"/>
        <end position="172"/>
    </location>
</feature>
<name>A0ABR2ISA9_9EUKA</name>
<evidence type="ECO:0000313" key="3">
    <source>
        <dbReference type="Proteomes" id="UP001470230"/>
    </source>
</evidence>
<keyword evidence="3" id="KW-1185">Reference proteome</keyword>
<gene>
    <name evidence="2" type="ORF">M9Y10_010183</name>
</gene>
<dbReference type="PANTHER" id="PTHR10857:SF106">
    <property type="entry name" value="C2 DOMAIN-CONTAINING PROTEIN"/>
    <property type="match status" value="1"/>
</dbReference>
<evidence type="ECO:0000259" key="1">
    <source>
        <dbReference type="Pfam" id="PF07002"/>
    </source>
</evidence>